<dbReference type="GO" id="GO:0005737">
    <property type="term" value="C:cytoplasm"/>
    <property type="evidence" value="ECO:0007669"/>
    <property type="project" value="UniProtKB-SubCell"/>
</dbReference>
<evidence type="ECO:0000256" key="8">
    <source>
        <dbReference type="ARBA" id="ARBA00022840"/>
    </source>
</evidence>
<evidence type="ECO:0000256" key="9">
    <source>
        <dbReference type="ARBA" id="ARBA00022842"/>
    </source>
</evidence>
<dbReference type="InterPro" id="IPR027417">
    <property type="entry name" value="P-loop_NTPase"/>
</dbReference>
<dbReference type="InterPro" id="IPR003442">
    <property type="entry name" value="T6A_TsaE"/>
</dbReference>
<keyword evidence="8" id="KW-0067">ATP-binding</keyword>
<comment type="similarity">
    <text evidence="2">Belongs to the TsaE family.</text>
</comment>
<evidence type="ECO:0000256" key="7">
    <source>
        <dbReference type="ARBA" id="ARBA00022741"/>
    </source>
</evidence>
<keyword evidence="6" id="KW-0479">Metal-binding</keyword>
<keyword evidence="5" id="KW-0819">tRNA processing</keyword>
<dbReference type="GO" id="GO:0002949">
    <property type="term" value="P:tRNA threonylcarbamoyladenosine modification"/>
    <property type="evidence" value="ECO:0007669"/>
    <property type="project" value="InterPro"/>
</dbReference>
<dbReference type="SUPFAM" id="SSF52540">
    <property type="entry name" value="P-loop containing nucleoside triphosphate hydrolases"/>
    <property type="match status" value="1"/>
</dbReference>
<organism evidence="11">
    <name type="scientific">Moorella thermoacetica Y72</name>
    <dbReference type="NCBI Taxonomy" id="1325331"/>
    <lineage>
        <taxon>Bacteria</taxon>
        <taxon>Bacillati</taxon>
        <taxon>Bacillota</taxon>
        <taxon>Clostridia</taxon>
        <taxon>Neomoorellales</taxon>
        <taxon>Neomoorellaceae</taxon>
        <taxon>Neomoorella</taxon>
    </lineage>
</organism>
<protein>
    <recommendedName>
        <fullName evidence="3">tRNA threonylcarbamoyladenosine biosynthesis protein TsaE</fullName>
    </recommendedName>
    <alternativeName>
        <fullName evidence="10">t(6)A37 threonylcarbamoyladenosine biosynthesis protein TsaE</fullName>
    </alternativeName>
</protein>
<evidence type="ECO:0000256" key="1">
    <source>
        <dbReference type="ARBA" id="ARBA00004496"/>
    </source>
</evidence>
<dbReference type="NCBIfam" id="TIGR00150">
    <property type="entry name" value="T6A_YjeE"/>
    <property type="match status" value="1"/>
</dbReference>
<keyword evidence="7" id="KW-0547">Nucleotide-binding</keyword>
<sequence>MGSVIIRYWVRDMEIWLKDAGATRKLGEELAGILNPGDILILNGELGAGKTTLTQGLAQGLGVTTPVTSPTFTLIQEYRGRYPLYHIDLYRLEDPEAMLDLGLEEYFGGEGITVVEWGGRLDPYLPPAFLEIKLEYAPEGRRAIIKARGPAYERVLEELKKIVGPGG</sequence>
<comment type="subcellular location">
    <subcellularLocation>
        <location evidence="1">Cytoplasm</location>
    </subcellularLocation>
</comment>
<name>A0A0S6UD95_NEOTH</name>
<dbReference type="AlphaFoldDB" id="A0A0S6UD95"/>
<evidence type="ECO:0000256" key="6">
    <source>
        <dbReference type="ARBA" id="ARBA00022723"/>
    </source>
</evidence>
<dbReference type="Gene3D" id="3.40.50.300">
    <property type="entry name" value="P-loop containing nucleotide triphosphate hydrolases"/>
    <property type="match status" value="1"/>
</dbReference>
<dbReference type="GO" id="GO:0016301">
    <property type="term" value="F:kinase activity"/>
    <property type="evidence" value="ECO:0007669"/>
    <property type="project" value="UniProtKB-KW"/>
</dbReference>
<keyword evidence="11" id="KW-0418">Kinase</keyword>
<dbReference type="Proteomes" id="UP000063718">
    <property type="component" value="Unassembled WGS sequence"/>
</dbReference>
<dbReference type="EMBL" id="DF238840">
    <property type="protein sequence ID" value="GAF25382.1"/>
    <property type="molecule type" value="Genomic_DNA"/>
</dbReference>
<evidence type="ECO:0000256" key="4">
    <source>
        <dbReference type="ARBA" id="ARBA00022490"/>
    </source>
</evidence>
<evidence type="ECO:0000256" key="5">
    <source>
        <dbReference type="ARBA" id="ARBA00022694"/>
    </source>
</evidence>
<proteinExistence type="inferred from homology"/>
<keyword evidence="4" id="KW-0963">Cytoplasm</keyword>
<gene>
    <name evidence="11" type="ORF">MTY_0715</name>
</gene>
<evidence type="ECO:0000256" key="10">
    <source>
        <dbReference type="ARBA" id="ARBA00032441"/>
    </source>
</evidence>
<reference evidence="11" key="1">
    <citation type="journal article" date="2014" name="Gene">
        <title>Genome-guided analysis of transformation efficiency and carbon dioxide assimilation by Moorella thermoacetica Y72.</title>
        <authorList>
            <person name="Tsukahara K."/>
            <person name="Kita A."/>
            <person name="Nakashimada Y."/>
            <person name="Hoshino T."/>
            <person name="Murakami K."/>
        </authorList>
    </citation>
    <scope>NUCLEOTIDE SEQUENCE [LARGE SCALE GENOMIC DNA]</scope>
    <source>
        <strain evidence="11">Y72</strain>
    </source>
</reference>
<dbReference type="PANTHER" id="PTHR33540">
    <property type="entry name" value="TRNA THREONYLCARBAMOYLADENOSINE BIOSYNTHESIS PROTEIN TSAE"/>
    <property type="match status" value="1"/>
</dbReference>
<evidence type="ECO:0000256" key="3">
    <source>
        <dbReference type="ARBA" id="ARBA00019010"/>
    </source>
</evidence>
<dbReference type="GO" id="GO:0046872">
    <property type="term" value="F:metal ion binding"/>
    <property type="evidence" value="ECO:0007669"/>
    <property type="project" value="UniProtKB-KW"/>
</dbReference>
<evidence type="ECO:0000313" key="11">
    <source>
        <dbReference type="EMBL" id="GAF25382.1"/>
    </source>
</evidence>
<dbReference type="Pfam" id="PF02367">
    <property type="entry name" value="TsaE"/>
    <property type="match status" value="1"/>
</dbReference>
<dbReference type="GO" id="GO:0005524">
    <property type="term" value="F:ATP binding"/>
    <property type="evidence" value="ECO:0007669"/>
    <property type="project" value="UniProtKB-KW"/>
</dbReference>
<dbReference type="PANTHER" id="PTHR33540:SF2">
    <property type="entry name" value="TRNA THREONYLCARBAMOYLADENOSINE BIOSYNTHESIS PROTEIN TSAE"/>
    <property type="match status" value="1"/>
</dbReference>
<keyword evidence="11" id="KW-0808">Transferase</keyword>
<accession>A0A0S6UD95</accession>
<evidence type="ECO:0000256" key="2">
    <source>
        <dbReference type="ARBA" id="ARBA00007599"/>
    </source>
</evidence>
<keyword evidence="9" id="KW-0460">Magnesium</keyword>